<comment type="caution">
    <text evidence="3">The sequence shown here is derived from an EMBL/GenBank/DDBJ whole genome shotgun (WGS) entry which is preliminary data.</text>
</comment>
<dbReference type="Gene3D" id="3.40.710.10">
    <property type="entry name" value="DD-peptidase/beta-lactamase superfamily"/>
    <property type="match status" value="1"/>
</dbReference>
<evidence type="ECO:0000256" key="1">
    <source>
        <dbReference type="SAM" id="SignalP"/>
    </source>
</evidence>
<feature type="signal peptide" evidence="1">
    <location>
        <begin position="1"/>
        <end position="20"/>
    </location>
</feature>
<evidence type="ECO:0000313" key="4">
    <source>
        <dbReference type="Proteomes" id="UP001175271"/>
    </source>
</evidence>
<dbReference type="SUPFAM" id="SSF56601">
    <property type="entry name" value="beta-lactamase/transpeptidase-like"/>
    <property type="match status" value="1"/>
</dbReference>
<protein>
    <recommendedName>
        <fullName evidence="2">Beta-lactamase-related domain-containing protein</fullName>
    </recommendedName>
</protein>
<organism evidence="3 4">
    <name type="scientific">Steinernema hermaphroditum</name>
    <dbReference type="NCBI Taxonomy" id="289476"/>
    <lineage>
        <taxon>Eukaryota</taxon>
        <taxon>Metazoa</taxon>
        <taxon>Ecdysozoa</taxon>
        <taxon>Nematoda</taxon>
        <taxon>Chromadorea</taxon>
        <taxon>Rhabditida</taxon>
        <taxon>Tylenchina</taxon>
        <taxon>Panagrolaimomorpha</taxon>
        <taxon>Strongyloidoidea</taxon>
        <taxon>Steinernematidae</taxon>
        <taxon>Steinernema</taxon>
    </lineage>
</organism>
<reference evidence="3" key="1">
    <citation type="submission" date="2023-06" db="EMBL/GenBank/DDBJ databases">
        <title>Genomic analysis of the entomopathogenic nematode Steinernema hermaphroditum.</title>
        <authorList>
            <person name="Schwarz E.M."/>
            <person name="Heppert J.K."/>
            <person name="Baniya A."/>
            <person name="Schwartz H.T."/>
            <person name="Tan C.-H."/>
            <person name="Antoshechkin I."/>
            <person name="Sternberg P.W."/>
            <person name="Goodrich-Blair H."/>
            <person name="Dillman A.R."/>
        </authorList>
    </citation>
    <scope>NUCLEOTIDE SEQUENCE</scope>
    <source>
        <strain evidence="3">PS9179</strain>
        <tissue evidence="3">Whole animal</tissue>
    </source>
</reference>
<accession>A0AA39HV12</accession>
<evidence type="ECO:0000259" key="2">
    <source>
        <dbReference type="Pfam" id="PF00144"/>
    </source>
</evidence>
<keyword evidence="1" id="KW-0732">Signal</keyword>
<dbReference type="InterPro" id="IPR001466">
    <property type="entry name" value="Beta-lactam-related"/>
</dbReference>
<dbReference type="Proteomes" id="UP001175271">
    <property type="component" value="Unassembled WGS sequence"/>
</dbReference>
<dbReference type="AlphaFoldDB" id="A0AA39HV12"/>
<gene>
    <name evidence="3" type="ORF">QR680_005637</name>
</gene>
<feature type="domain" description="Beta-lactamase-related" evidence="2">
    <location>
        <begin position="302"/>
        <end position="608"/>
    </location>
</feature>
<sequence length="632" mass="71482">MSSPMLLCALLALFCGPTAASWQLQHVAAGGIASVTTDTHFAVPFPSAYSQEVQFLVWATRDDTAISVDLPRNDLYADIQKREFSGFLVASVCAYRTSGAETRYLVNYRRYADRGRRQIVLVDLSLADLRAKSAEMTDRRIEPVDICVSAKTEGAVKFSAVWHLSSDFLFHFIIEMNTFDRILENDRVYGGENYYPDVLQTFLSSNQTIMALAIWRKGFGEKYHIRYGSSLKEIENNFPGEWPRFRVHRASAVNPRGGDRFYTVVWKDQRFSWTNHSTLPGFFDVSVAFQRPLAFLRSELEETLRREEIPSLQVTVMDSTTLVPIASGVFGYANLAERFPASTSSIYRIASISKLITAMCVVRLLSNGRLRSLDERVFGTGGLLEYEYRDVNLHPLLQTVTVEHLLEHTSGGWGNVERLEEERRDASPTDFLRWAVGRYRPVAWPGHQFYYSNIGYMLLGKVVERLSGGSYESFARREVLEPLGIYARLGRQRKEDALWNEVQYYSHDNANPYFNWDPTRMAAAAGWILSSEQMARLLSDVAARSRTTYSAIVTPSSPQMPFYGRGIQLRPRDGAIFHCGSLAGSEALVYNSRSVTVAMVMNLRGAKENTLTRWMTRVAERIAEVTGTDAKA</sequence>
<dbReference type="PANTHER" id="PTHR46825:SF9">
    <property type="entry name" value="BETA-LACTAMASE-RELATED DOMAIN-CONTAINING PROTEIN"/>
    <property type="match status" value="1"/>
</dbReference>
<dbReference type="InterPro" id="IPR050491">
    <property type="entry name" value="AmpC-like"/>
</dbReference>
<name>A0AA39HV12_9BILA</name>
<dbReference type="InterPro" id="IPR012338">
    <property type="entry name" value="Beta-lactam/transpept-like"/>
</dbReference>
<evidence type="ECO:0000313" key="3">
    <source>
        <dbReference type="EMBL" id="KAK0411402.1"/>
    </source>
</evidence>
<dbReference type="Pfam" id="PF00144">
    <property type="entry name" value="Beta-lactamase"/>
    <property type="match status" value="1"/>
</dbReference>
<proteinExistence type="predicted"/>
<dbReference type="EMBL" id="JAUCMV010000003">
    <property type="protein sequence ID" value="KAK0411402.1"/>
    <property type="molecule type" value="Genomic_DNA"/>
</dbReference>
<dbReference type="PANTHER" id="PTHR46825">
    <property type="entry name" value="D-ALANYL-D-ALANINE-CARBOXYPEPTIDASE/ENDOPEPTIDASE AMPH"/>
    <property type="match status" value="1"/>
</dbReference>
<keyword evidence="4" id="KW-1185">Reference proteome</keyword>
<feature type="chain" id="PRO_5041335782" description="Beta-lactamase-related domain-containing protein" evidence="1">
    <location>
        <begin position="21"/>
        <end position="632"/>
    </location>
</feature>